<feature type="region of interest" description="Disordered" evidence="1">
    <location>
        <begin position="1"/>
        <end position="31"/>
    </location>
</feature>
<feature type="transmembrane region" description="Helical" evidence="2">
    <location>
        <begin position="66"/>
        <end position="86"/>
    </location>
</feature>
<dbReference type="Proteomes" id="UP000694404">
    <property type="component" value="Unplaced"/>
</dbReference>
<evidence type="ECO:0000256" key="1">
    <source>
        <dbReference type="SAM" id="MobiDB-lite"/>
    </source>
</evidence>
<name>A0A8C0G0Z8_CHEAB</name>
<keyword evidence="2" id="KW-1133">Transmembrane helix</keyword>
<feature type="region of interest" description="Disordered" evidence="1">
    <location>
        <begin position="177"/>
        <end position="200"/>
    </location>
</feature>
<evidence type="ECO:0000256" key="2">
    <source>
        <dbReference type="SAM" id="Phobius"/>
    </source>
</evidence>
<keyword evidence="4" id="KW-1185">Reference proteome</keyword>
<keyword evidence="2" id="KW-0812">Transmembrane</keyword>
<reference evidence="3" key="1">
    <citation type="submission" date="2025-08" db="UniProtKB">
        <authorList>
            <consortium name="Ensembl"/>
        </authorList>
    </citation>
    <scope>IDENTIFICATION</scope>
</reference>
<protein>
    <submittedName>
        <fullName evidence="3">Uncharacterized protein</fullName>
    </submittedName>
</protein>
<organism evidence="3 4">
    <name type="scientific">Chelonoidis abingdonii</name>
    <name type="common">Abingdon island giant tortoise</name>
    <name type="synonym">Testudo abingdonii</name>
    <dbReference type="NCBI Taxonomy" id="106734"/>
    <lineage>
        <taxon>Eukaryota</taxon>
        <taxon>Metazoa</taxon>
        <taxon>Chordata</taxon>
        <taxon>Craniata</taxon>
        <taxon>Vertebrata</taxon>
        <taxon>Euteleostomi</taxon>
        <taxon>Archelosauria</taxon>
        <taxon>Testudinata</taxon>
        <taxon>Testudines</taxon>
        <taxon>Cryptodira</taxon>
        <taxon>Durocryptodira</taxon>
        <taxon>Testudinoidea</taxon>
        <taxon>Testudinidae</taxon>
        <taxon>Chelonoidis</taxon>
    </lineage>
</organism>
<reference evidence="3" key="2">
    <citation type="submission" date="2025-09" db="UniProtKB">
        <authorList>
            <consortium name="Ensembl"/>
        </authorList>
    </citation>
    <scope>IDENTIFICATION</scope>
</reference>
<sequence length="200" mass="21420">MPGSPGLTSPFPQRLGQLPLPTQMPGSPSLASPFLQQQGQLPFPTQMPGSPGPASPFLQRLSSASSFPIVSFIVLFFSFSFSYFFFHCSAVSSRFTDAVFLMVLALERQRRVGEGSFHTGPTNQPQPLWARAPQGVDPQAAMISPAGVPPELLLAPTSGSPPTSALPTPWIWDTPTWGTKRPQTSLQPLPAPALAAPERI</sequence>
<feature type="compositionally biased region" description="Polar residues" evidence="1">
    <location>
        <begin position="1"/>
        <end position="11"/>
    </location>
</feature>
<dbReference type="AlphaFoldDB" id="A0A8C0G0Z8"/>
<dbReference type="Ensembl" id="ENSCABT00000002370.1">
    <property type="protein sequence ID" value="ENSCABP00000002195.1"/>
    <property type="gene ID" value="ENSCABG00000001735.1"/>
</dbReference>
<keyword evidence="2" id="KW-0472">Membrane</keyword>
<evidence type="ECO:0000313" key="3">
    <source>
        <dbReference type="Ensembl" id="ENSCABP00000002195.1"/>
    </source>
</evidence>
<evidence type="ECO:0000313" key="4">
    <source>
        <dbReference type="Proteomes" id="UP000694404"/>
    </source>
</evidence>
<accession>A0A8C0G0Z8</accession>
<dbReference type="GeneTree" id="ENSGT01150000287801"/>
<proteinExistence type="predicted"/>